<evidence type="ECO:0000313" key="1">
    <source>
        <dbReference type="EMBL" id="MCO1622781.1"/>
    </source>
</evidence>
<organism evidence="1 2">
    <name type="scientific">Pseudomonas putida</name>
    <name type="common">Arthrobacter siderocapsulatus</name>
    <dbReference type="NCBI Taxonomy" id="303"/>
    <lineage>
        <taxon>Bacteria</taxon>
        <taxon>Pseudomonadati</taxon>
        <taxon>Pseudomonadota</taxon>
        <taxon>Gammaproteobacteria</taxon>
        <taxon>Pseudomonadales</taxon>
        <taxon>Pseudomonadaceae</taxon>
        <taxon>Pseudomonas</taxon>
    </lineage>
</organism>
<accession>A0AAW5HPL8</accession>
<reference evidence="1" key="1">
    <citation type="submission" date="2022-05" db="EMBL/GenBank/DDBJ databases">
        <authorList>
            <person name="Yi M."/>
        </authorList>
    </citation>
    <scope>NUCLEOTIDE SEQUENCE</scope>
    <source>
        <strain evidence="1">DS2</strain>
    </source>
</reference>
<gene>
    <name evidence="1" type="ORF">M8C81_19450</name>
</gene>
<reference evidence="1" key="2">
    <citation type="submission" date="2023-08" db="EMBL/GenBank/DDBJ databases">
        <title>Isolation, Identification, Denitrification Characteristics of A Highly Efficient Aerobic Denitrifying Bacterial Strain DS2.</title>
        <authorList>
            <person name="Wang H."/>
        </authorList>
    </citation>
    <scope>NUCLEOTIDE SEQUENCE</scope>
    <source>
        <strain evidence="1">DS2</strain>
    </source>
</reference>
<dbReference type="RefSeq" id="WP_060538777.1">
    <property type="nucleotide sequence ID" value="NZ_JAMHFX010000207.1"/>
</dbReference>
<evidence type="ECO:0000313" key="2">
    <source>
        <dbReference type="Proteomes" id="UP001202943"/>
    </source>
</evidence>
<proteinExistence type="predicted"/>
<sequence>MSVKNIIRGLQKQVRRTERDATVAAISQIMDELSAEASGSSIANHNTNDLESLFSDAAIDLDASQSEATPMTNIELVMATPTSGER</sequence>
<dbReference type="Proteomes" id="UP001202943">
    <property type="component" value="Unassembled WGS sequence"/>
</dbReference>
<comment type="caution">
    <text evidence="1">The sequence shown here is derived from an EMBL/GenBank/DDBJ whole genome shotgun (WGS) entry which is preliminary data.</text>
</comment>
<protein>
    <submittedName>
        <fullName evidence="1">Uncharacterized protein</fullName>
    </submittedName>
</protein>
<dbReference type="AlphaFoldDB" id="A0AAW5HPL8"/>
<dbReference type="EMBL" id="JAMHFX010000207">
    <property type="protein sequence ID" value="MCO1622781.1"/>
    <property type="molecule type" value="Genomic_DNA"/>
</dbReference>
<name>A0AAW5HPL8_PSEPU</name>